<dbReference type="EMBL" id="MWWY01000019">
    <property type="protein sequence ID" value="OZG64813.1"/>
    <property type="molecule type" value="Genomic_DNA"/>
</dbReference>
<proteinExistence type="predicted"/>
<organism evidence="3 4">
    <name type="scientific">Bifidobacterium hapali</name>
    <dbReference type="NCBI Taxonomy" id="1630172"/>
    <lineage>
        <taxon>Bacteria</taxon>
        <taxon>Bacillati</taxon>
        <taxon>Actinomycetota</taxon>
        <taxon>Actinomycetes</taxon>
        <taxon>Bifidobacteriales</taxon>
        <taxon>Bifidobacteriaceae</taxon>
        <taxon>Bifidobacterium</taxon>
    </lineage>
</organism>
<evidence type="ECO:0000313" key="4">
    <source>
        <dbReference type="Proteomes" id="UP000216074"/>
    </source>
</evidence>
<reference evidence="3 4" key="1">
    <citation type="journal article" date="2017" name="BMC Genomics">
        <title>Comparative genomic and phylogenomic analyses of the Bifidobacteriaceae family.</title>
        <authorList>
            <person name="Lugli G.A."/>
            <person name="Milani C."/>
            <person name="Turroni F."/>
            <person name="Duranti S."/>
            <person name="Mancabelli L."/>
            <person name="Mangifesta M."/>
            <person name="Ferrario C."/>
            <person name="Modesto M."/>
            <person name="Mattarelli P."/>
            <person name="Jiri K."/>
            <person name="van Sinderen D."/>
            <person name="Ventura M."/>
        </authorList>
    </citation>
    <scope>NUCLEOTIDE SEQUENCE [LARGE SCALE GENOMIC DNA]</scope>
    <source>
        <strain evidence="3 4">DSM 100202</strain>
    </source>
</reference>
<feature type="transmembrane region" description="Helical" evidence="2">
    <location>
        <begin position="99"/>
        <end position="120"/>
    </location>
</feature>
<dbReference type="InterPro" id="IPR006938">
    <property type="entry name" value="DUF624"/>
</dbReference>
<keyword evidence="2" id="KW-1133">Transmembrane helix</keyword>
<feature type="region of interest" description="Disordered" evidence="1">
    <location>
        <begin position="1"/>
        <end position="20"/>
    </location>
</feature>
<feature type="transmembrane region" description="Helical" evidence="2">
    <location>
        <begin position="126"/>
        <end position="147"/>
    </location>
</feature>
<dbReference type="RefSeq" id="WP_244569288.1">
    <property type="nucleotide sequence ID" value="NZ_MWWY01000019.1"/>
</dbReference>
<accession>A0A261G0W7</accession>
<keyword evidence="4" id="KW-1185">Reference proteome</keyword>
<dbReference type="Pfam" id="PF04854">
    <property type="entry name" value="DUF624"/>
    <property type="match status" value="1"/>
</dbReference>
<name>A0A261G0W7_9BIFI</name>
<evidence type="ECO:0008006" key="5">
    <source>
        <dbReference type="Google" id="ProtNLM"/>
    </source>
</evidence>
<feature type="transmembrane region" description="Helical" evidence="2">
    <location>
        <begin position="195"/>
        <end position="216"/>
    </location>
</feature>
<keyword evidence="2" id="KW-0472">Membrane</keyword>
<evidence type="ECO:0000256" key="1">
    <source>
        <dbReference type="SAM" id="MobiDB-lite"/>
    </source>
</evidence>
<dbReference type="AlphaFoldDB" id="A0A261G0W7"/>
<comment type="caution">
    <text evidence="3">The sequence shown here is derived from an EMBL/GenBank/DDBJ whole genome shotgun (WGS) entry which is preliminary data.</text>
</comment>
<feature type="transmembrane region" description="Helical" evidence="2">
    <location>
        <begin position="167"/>
        <end position="189"/>
    </location>
</feature>
<feature type="transmembrane region" description="Helical" evidence="2">
    <location>
        <begin position="42"/>
        <end position="66"/>
    </location>
</feature>
<evidence type="ECO:0000313" key="3">
    <source>
        <dbReference type="EMBL" id="OZG64813.1"/>
    </source>
</evidence>
<gene>
    <name evidence="3" type="ORF">BHAP_0839</name>
</gene>
<dbReference type="Proteomes" id="UP000216074">
    <property type="component" value="Unassembled WGS sequence"/>
</dbReference>
<protein>
    <recommendedName>
        <fullName evidence="5">DUF624 domain-containing protein</fullName>
    </recommendedName>
</protein>
<sequence length="238" mass="26989">MSNEAPAPNRNQSNRPATQSTMSKVFDQDNLFFRFMAVVFDLIQLNLLTLVCCLPIVTAGASLTAMHTVLWRMIRREETYITREFFAAFKRNFKQATPVWVGLLLAVVVMIVDVMVAIQIGGAMRLAMIAFLVIIGVALVSFAQWYFPMLSRYENTVGGHMRNAVALAVGCFPRTLCMLVILVAFAVVYMQYFVYVIPFMIILGISLPQYCCAWLYNPVFQRLDGDVDAKYRPIPRED</sequence>
<evidence type="ECO:0000256" key="2">
    <source>
        <dbReference type="SAM" id="Phobius"/>
    </source>
</evidence>
<keyword evidence="2" id="KW-0812">Transmembrane</keyword>